<feature type="region of interest" description="Disordered" evidence="6">
    <location>
        <begin position="547"/>
        <end position="571"/>
    </location>
</feature>
<feature type="transmembrane region" description="Helical" evidence="7">
    <location>
        <begin position="62"/>
        <end position="78"/>
    </location>
</feature>
<feature type="transmembrane region" description="Helical" evidence="7">
    <location>
        <begin position="289"/>
        <end position="321"/>
    </location>
</feature>
<dbReference type="Pfam" id="PF07690">
    <property type="entry name" value="MFS_1"/>
    <property type="match status" value="1"/>
</dbReference>
<feature type="transmembrane region" description="Helical" evidence="7">
    <location>
        <begin position="210"/>
        <end position="230"/>
    </location>
</feature>
<dbReference type="PANTHER" id="PTHR42718:SF9">
    <property type="entry name" value="MAJOR FACILITATOR SUPERFAMILY MULTIDRUG TRANSPORTER MFSC"/>
    <property type="match status" value="1"/>
</dbReference>
<evidence type="ECO:0000313" key="9">
    <source>
        <dbReference type="EMBL" id="MEJ1089590.1"/>
    </source>
</evidence>
<dbReference type="InterPro" id="IPR020846">
    <property type="entry name" value="MFS_dom"/>
</dbReference>
<feature type="transmembrane region" description="Helical" evidence="7">
    <location>
        <begin position="398"/>
        <end position="417"/>
    </location>
</feature>
<evidence type="ECO:0000256" key="2">
    <source>
        <dbReference type="ARBA" id="ARBA00022448"/>
    </source>
</evidence>
<evidence type="ECO:0000256" key="5">
    <source>
        <dbReference type="ARBA" id="ARBA00023136"/>
    </source>
</evidence>
<feature type="transmembrane region" description="Helical" evidence="7">
    <location>
        <begin position="255"/>
        <end position="277"/>
    </location>
</feature>
<evidence type="ECO:0000256" key="1">
    <source>
        <dbReference type="ARBA" id="ARBA00004651"/>
    </source>
</evidence>
<feature type="transmembrane region" description="Helical" evidence="7">
    <location>
        <begin position="90"/>
        <end position="113"/>
    </location>
</feature>
<evidence type="ECO:0000256" key="7">
    <source>
        <dbReference type="SAM" id="Phobius"/>
    </source>
</evidence>
<evidence type="ECO:0000259" key="8">
    <source>
        <dbReference type="PROSITE" id="PS50850"/>
    </source>
</evidence>
<evidence type="ECO:0000313" key="10">
    <source>
        <dbReference type="Proteomes" id="UP001371224"/>
    </source>
</evidence>
<feature type="transmembrane region" description="Helical" evidence="7">
    <location>
        <begin position="438"/>
        <end position="459"/>
    </location>
</feature>
<comment type="caution">
    <text evidence="9">The sequence shown here is derived from an EMBL/GenBank/DDBJ whole genome shotgun (WGS) entry which is preliminary data.</text>
</comment>
<reference evidence="9 10" key="1">
    <citation type="submission" date="2024-02" db="EMBL/GenBank/DDBJ databases">
        <authorList>
            <person name="Saticioglu I.B."/>
        </authorList>
    </citation>
    <scope>NUCLEOTIDE SEQUENCE [LARGE SCALE GENOMIC DNA]</scope>
    <source>
        <strain evidence="9 10">Mu-80</strain>
    </source>
</reference>
<name>A0ABU8LF30_9MICO</name>
<comment type="subcellular location">
    <subcellularLocation>
        <location evidence="1">Cell membrane</location>
        <topology evidence="1">Multi-pass membrane protein</topology>
    </subcellularLocation>
</comment>
<feature type="transmembrane region" description="Helical" evidence="7">
    <location>
        <begin position="333"/>
        <end position="354"/>
    </location>
</feature>
<evidence type="ECO:0000256" key="3">
    <source>
        <dbReference type="ARBA" id="ARBA00022692"/>
    </source>
</evidence>
<keyword evidence="5 7" id="KW-0472">Membrane</keyword>
<dbReference type="Gene3D" id="1.20.1720.10">
    <property type="entry name" value="Multidrug resistance protein D"/>
    <property type="match status" value="1"/>
</dbReference>
<keyword evidence="3 7" id="KW-0812">Transmembrane</keyword>
<dbReference type="EMBL" id="JBBDGM010000015">
    <property type="protein sequence ID" value="MEJ1089590.1"/>
    <property type="molecule type" value="Genomic_DNA"/>
</dbReference>
<feature type="transmembrane region" description="Helical" evidence="7">
    <location>
        <begin position="119"/>
        <end position="140"/>
    </location>
</feature>
<evidence type="ECO:0000256" key="6">
    <source>
        <dbReference type="SAM" id="MobiDB-lite"/>
    </source>
</evidence>
<keyword evidence="10" id="KW-1185">Reference proteome</keyword>
<proteinExistence type="predicted"/>
<dbReference type="RefSeq" id="WP_337333237.1">
    <property type="nucleotide sequence ID" value="NZ_JBBDGM010000015.1"/>
</dbReference>
<dbReference type="Gene3D" id="1.20.1250.20">
    <property type="entry name" value="MFS general substrate transporter like domains"/>
    <property type="match status" value="1"/>
</dbReference>
<protein>
    <submittedName>
        <fullName evidence="9">MFS transporter</fullName>
    </submittedName>
</protein>
<feature type="transmembrane region" description="Helical" evidence="7">
    <location>
        <begin position="521"/>
        <end position="540"/>
    </location>
</feature>
<dbReference type="PANTHER" id="PTHR42718">
    <property type="entry name" value="MAJOR FACILITATOR SUPERFAMILY MULTIDRUG TRANSPORTER MFSC"/>
    <property type="match status" value="1"/>
</dbReference>
<dbReference type="InterPro" id="IPR011701">
    <property type="entry name" value="MFS"/>
</dbReference>
<feature type="transmembrane region" description="Helical" evidence="7">
    <location>
        <begin position="176"/>
        <end position="198"/>
    </location>
</feature>
<dbReference type="CDD" id="cd17321">
    <property type="entry name" value="MFS_MMR_MDR_like"/>
    <property type="match status" value="1"/>
</dbReference>
<dbReference type="InterPro" id="IPR036259">
    <property type="entry name" value="MFS_trans_sf"/>
</dbReference>
<keyword evidence="2" id="KW-0813">Transport</keyword>
<dbReference type="PRINTS" id="PR01036">
    <property type="entry name" value="TCRTETB"/>
</dbReference>
<accession>A0ABU8LF30</accession>
<evidence type="ECO:0000256" key="4">
    <source>
        <dbReference type="ARBA" id="ARBA00022989"/>
    </source>
</evidence>
<sequence>MAASTPGTDAARRGDAPTRREWLGLGVLAIGLGLIVLDGTIVGVALPAIISDLDLDLTDAQWVNSLYAVLLAALLLSTGKLADRWGRKRLFLVGLLVFMAGSLFAALATSAGLLIGARAVQAVGAALIMPSTLSTVNAVFRGRHRAVAFGVWGAVISGAAAVGPLAGGALTQWTTWHWIFLVNLPLGALVFIAALFTVPETRGGKPRPGADVDGALLSGIGFGALVFAVIEGPDLGWWSPQGDFSLFGWEWPADATVSIVPIALAVAAVALTLFVIWERHRERVQRSALLDLGLFSFATFSWGNVTAAMVAIGEFAILFVLPLYLVNAVGLDVMGAGLVLAAMAVGAFLSGAAARHLAVRFGAPGVVLIGLGLEVTGILVLAAVIQADSAGWATALPLVVYGLGLGLASAQLTGTVLRDIPVGVSGQASATQSTVRQIGSALGTAFSGAALATALALTLPASLADAGISGKGADSIADATHESAGTTILQLRAQGDAGPLGDQTATAADALAAGFADATRWALLFAAVFLLLGLVGALRLRVEARRSDAGGAGRGQPDISSARSVGMPPVE</sequence>
<feature type="transmembrane region" description="Helical" evidence="7">
    <location>
        <begin position="22"/>
        <end position="50"/>
    </location>
</feature>
<dbReference type="InterPro" id="IPR005829">
    <property type="entry name" value="Sugar_transporter_CS"/>
</dbReference>
<dbReference type="PROSITE" id="PS00216">
    <property type="entry name" value="SUGAR_TRANSPORT_1"/>
    <property type="match status" value="1"/>
</dbReference>
<feature type="domain" description="Major facilitator superfamily (MFS) profile" evidence="8">
    <location>
        <begin position="24"/>
        <end position="545"/>
    </location>
</feature>
<keyword evidence="4 7" id="KW-1133">Transmembrane helix</keyword>
<feature type="transmembrane region" description="Helical" evidence="7">
    <location>
        <begin position="366"/>
        <end position="386"/>
    </location>
</feature>
<feature type="transmembrane region" description="Helical" evidence="7">
    <location>
        <begin position="147"/>
        <end position="170"/>
    </location>
</feature>
<dbReference type="SUPFAM" id="SSF103473">
    <property type="entry name" value="MFS general substrate transporter"/>
    <property type="match status" value="2"/>
</dbReference>
<gene>
    <name evidence="9" type="ORF">WDU99_14830</name>
</gene>
<dbReference type="PROSITE" id="PS50850">
    <property type="entry name" value="MFS"/>
    <property type="match status" value="1"/>
</dbReference>
<organism evidence="9 10">
    <name type="scientific">Microbacterium bandirmense</name>
    <dbReference type="NCBI Taxonomy" id="3122050"/>
    <lineage>
        <taxon>Bacteria</taxon>
        <taxon>Bacillati</taxon>
        <taxon>Actinomycetota</taxon>
        <taxon>Actinomycetes</taxon>
        <taxon>Micrococcales</taxon>
        <taxon>Microbacteriaceae</taxon>
        <taxon>Microbacterium</taxon>
    </lineage>
</organism>
<dbReference type="Proteomes" id="UP001371224">
    <property type="component" value="Unassembled WGS sequence"/>
</dbReference>